<dbReference type="GO" id="GO:0003723">
    <property type="term" value="F:RNA binding"/>
    <property type="evidence" value="ECO:0007669"/>
    <property type="project" value="UniProtKB-UniRule"/>
</dbReference>
<keyword evidence="3" id="KW-0133">Cell shape</keyword>
<dbReference type="PANTHER" id="PTHR34654:SF1">
    <property type="entry name" value="RNA-BINDING PROTEIN KHPA"/>
    <property type="match status" value="1"/>
</dbReference>
<evidence type="ECO:0000256" key="2">
    <source>
        <dbReference type="ARBA" id="ARBA00022884"/>
    </source>
</evidence>
<dbReference type="Gene3D" id="3.30.300.20">
    <property type="match status" value="1"/>
</dbReference>
<dbReference type="InterPro" id="IPR015946">
    <property type="entry name" value="KH_dom-like_a/b"/>
</dbReference>
<comment type="caution">
    <text evidence="4">The sequence shown here is derived from an EMBL/GenBank/DDBJ whole genome shotgun (WGS) entry which is preliminary data.</text>
</comment>
<sequence length="78" mass="8868">MKNLLEFIIKSLVDKPDEVKVDLSEKDGEIILTFSVNKEDMGKVIGKDGKIIKAIRTIIRARSIKEGKRVEINLEEKT</sequence>
<keyword evidence="3" id="KW-0143">Chaperone</keyword>
<dbReference type="GO" id="GO:0005737">
    <property type="term" value="C:cytoplasm"/>
    <property type="evidence" value="ECO:0007669"/>
    <property type="project" value="UniProtKB-SubCell"/>
</dbReference>
<dbReference type="InterPro" id="IPR020627">
    <property type="entry name" value="KhpA"/>
</dbReference>
<dbReference type="GO" id="GO:0071555">
    <property type="term" value="P:cell wall organization"/>
    <property type="evidence" value="ECO:0007669"/>
    <property type="project" value="UniProtKB-KW"/>
</dbReference>
<comment type="subunit">
    <text evidence="3">Forms a complex with KhpB.</text>
</comment>
<dbReference type="Pfam" id="PF13083">
    <property type="entry name" value="KH_KhpA-B"/>
    <property type="match status" value="1"/>
</dbReference>
<keyword evidence="1 3" id="KW-0963">Cytoplasm</keyword>
<comment type="function">
    <text evidence="3">A probable RNA chaperone. Forms a complex with KhpB which binds to cellular RNA and controls its expression. Plays a role in peptidoglycan (PG) homeostasis and cell length regulation.</text>
</comment>
<proteinExistence type="inferred from homology"/>
<reference evidence="5" key="1">
    <citation type="submission" date="2017-09" db="EMBL/GenBank/DDBJ databases">
        <title>Depth-based differentiation of microbial function through sediment-hosted aquifers and enrichment of novel symbionts in the deep terrestrial subsurface.</title>
        <authorList>
            <person name="Probst A.J."/>
            <person name="Ladd B."/>
            <person name="Jarett J.K."/>
            <person name="Geller-Mcgrath D.E."/>
            <person name="Sieber C.M.K."/>
            <person name="Emerson J.B."/>
            <person name="Anantharaman K."/>
            <person name="Thomas B.C."/>
            <person name="Malmstrom R."/>
            <person name="Stieglmeier M."/>
            <person name="Klingl A."/>
            <person name="Woyke T."/>
            <person name="Ryan C.M."/>
            <person name="Banfield J.F."/>
        </authorList>
    </citation>
    <scope>NUCLEOTIDE SEQUENCE [LARGE SCALE GENOMIC DNA]</scope>
</reference>
<comment type="subcellular location">
    <subcellularLocation>
        <location evidence="3">Cytoplasm</location>
    </subcellularLocation>
</comment>
<dbReference type="GO" id="GO:0008360">
    <property type="term" value="P:regulation of cell shape"/>
    <property type="evidence" value="ECO:0007669"/>
    <property type="project" value="UniProtKB-KW"/>
</dbReference>
<evidence type="ECO:0000313" key="5">
    <source>
        <dbReference type="Proteomes" id="UP000231474"/>
    </source>
</evidence>
<evidence type="ECO:0000313" key="4">
    <source>
        <dbReference type="EMBL" id="PJE67290.1"/>
    </source>
</evidence>
<dbReference type="EMBL" id="PFEK01000064">
    <property type="protein sequence ID" value="PJE67290.1"/>
    <property type="molecule type" value="Genomic_DNA"/>
</dbReference>
<evidence type="ECO:0000256" key="1">
    <source>
        <dbReference type="ARBA" id="ARBA00022490"/>
    </source>
</evidence>
<name>A0A2M8L2Z1_9BACT</name>
<protein>
    <recommendedName>
        <fullName evidence="3">RNA-binding protein KhpA</fullName>
    </recommendedName>
    <alternativeName>
        <fullName evidence="3">KH-domain protein A</fullName>
    </alternativeName>
</protein>
<keyword evidence="2 3" id="KW-0694">RNA-binding</keyword>
<dbReference type="InterPro" id="IPR009019">
    <property type="entry name" value="KH_sf_prok-type"/>
</dbReference>
<dbReference type="HAMAP" id="MF_00088">
    <property type="entry name" value="KhpA"/>
    <property type="match status" value="1"/>
</dbReference>
<evidence type="ECO:0000256" key="3">
    <source>
        <dbReference type="HAMAP-Rule" id="MF_00088"/>
    </source>
</evidence>
<comment type="similarity">
    <text evidence="3">Belongs to the KhpA RNA-binding protein family.</text>
</comment>
<dbReference type="GO" id="GO:0009252">
    <property type="term" value="P:peptidoglycan biosynthetic process"/>
    <property type="evidence" value="ECO:0007669"/>
    <property type="project" value="UniProtKB-UniRule"/>
</dbReference>
<gene>
    <name evidence="3" type="primary">khpA</name>
    <name evidence="4" type="ORF">COU95_03215</name>
</gene>
<dbReference type="PANTHER" id="PTHR34654">
    <property type="entry name" value="UPF0109 PROTEIN SCO5592"/>
    <property type="match status" value="1"/>
</dbReference>
<dbReference type="SUPFAM" id="SSF54814">
    <property type="entry name" value="Prokaryotic type KH domain (KH-domain type II)"/>
    <property type="match status" value="1"/>
</dbReference>
<dbReference type="AlphaFoldDB" id="A0A2M8L2Z1"/>
<organism evidence="4 5">
    <name type="scientific">Candidatus Shapirobacteria bacterium CG10_big_fil_rev_8_21_14_0_10_40_9</name>
    <dbReference type="NCBI Taxonomy" id="1974888"/>
    <lineage>
        <taxon>Bacteria</taxon>
        <taxon>Candidatus Shapironibacteriota</taxon>
    </lineage>
</organism>
<dbReference type="CDD" id="cd22533">
    <property type="entry name" value="KH-II_YlqC-like"/>
    <property type="match status" value="1"/>
</dbReference>
<accession>A0A2M8L2Z1</accession>
<dbReference type="PROSITE" id="PS50084">
    <property type="entry name" value="KH_TYPE_1"/>
    <property type="match status" value="1"/>
</dbReference>
<keyword evidence="3" id="KW-0961">Cell wall biogenesis/degradation</keyword>
<dbReference type="Proteomes" id="UP000231474">
    <property type="component" value="Unassembled WGS sequence"/>
</dbReference>